<sequence length="169" mass="17940">MHRTTTGPVTTRRDSRGPGAGRPGTTRPGTTGPSTARAGTTGPGGTHPSAARTRRHGPATPQHRFAELLLAVLSGERPAHSMLNQMLGEAYDQLVVLAPGAPFRTRGGLRPVVRKCGGFEPCPGVIEAFAMIGAGRQLRAMAFRLEQSADRRWRCTAVELGGERVPARI</sequence>
<reference evidence="2 3" key="1">
    <citation type="submission" date="2020-08" db="EMBL/GenBank/DDBJ databases">
        <title>Genomic Encyclopedia of Type Strains, Phase IV (KMG-IV): sequencing the most valuable type-strain genomes for metagenomic binning, comparative biology and taxonomic classification.</title>
        <authorList>
            <person name="Goeker M."/>
        </authorList>
    </citation>
    <scope>NUCLEOTIDE SEQUENCE [LARGE SCALE GENOMIC DNA]</scope>
    <source>
        <strain evidence="2 3">DSM 40141</strain>
    </source>
</reference>
<feature type="region of interest" description="Disordered" evidence="1">
    <location>
        <begin position="1"/>
        <end position="60"/>
    </location>
</feature>
<protein>
    <submittedName>
        <fullName evidence="2">Uncharacterized protein</fullName>
    </submittedName>
</protein>
<dbReference type="AlphaFoldDB" id="A0A7X0HFU4"/>
<dbReference type="InterPro" id="IPR045596">
    <property type="entry name" value="DUF6459"/>
</dbReference>
<evidence type="ECO:0000256" key="1">
    <source>
        <dbReference type="SAM" id="MobiDB-lite"/>
    </source>
</evidence>
<name>A0A7X0HFU4_9ACTN</name>
<evidence type="ECO:0000313" key="3">
    <source>
        <dbReference type="Proteomes" id="UP000540423"/>
    </source>
</evidence>
<dbReference type="RefSeq" id="WP_185031670.1">
    <property type="nucleotide sequence ID" value="NZ_BNBN01000001.1"/>
</dbReference>
<feature type="compositionally biased region" description="Low complexity" evidence="1">
    <location>
        <begin position="23"/>
        <end position="51"/>
    </location>
</feature>
<gene>
    <name evidence="2" type="ORF">HNQ79_003310</name>
</gene>
<keyword evidence="3" id="KW-1185">Reference proteome</keyword>
<proteinExistence type="predicted"/>
<evidence type="ECO:0000313" key="2">
    <source>
        <dbReference type="EMBL" id="MBB6436835.1"/>
    </source>
</evidence>
<dbReference type="EMBL" id="JACHEM010000008">
    <property type="protein sequence ID" value="MBB6436835.1"/>
    <property type="molecule type" value="Genomic_DNA"/>
</dbReference>
<accession>A0A7X0HFU4</accession>
<dbReference type="Pfam" id="PF20060">
    <property type="entry name" value="DUF6459"/>
    <property type="match status" value="1"/>
</dbReference>
<dbReference type="Proteomes" id="UP000540423">
    <property type="component" value="Unassembled WGS sequence"/>
</dbReference>
<organism evidence="2 3">
    <name type="scientific">Streptomyces candidus</name>
    <dbReference type="NCBI Taxonomy" id="67283"/>
    <lineage>
        <taxon>Bacteria</taxon>
        <taxon>Bacillati</taxon>
        <taxon>Actinomycetota</taxon>
        <taxon>Actinomycetes</taxon>
        <taxon>Kitasatosporales</taxon>
        <taxon>Streptomycetaceae</taxon>
        <taxon>Streptomyces</taxon>
    </lineage>
</organism>
<comment type="caution">
    <text evidence="2">The sequence shown here is derived from an EMBL/GenBank/DDBJ whole genome shotgun (WGS) entry which is preliminary data.</text>
</comment>